<dbReference type="AlphaFoldDB" id="E0VMT2"/>
<dbReference type="PANTHER" id="PTHR20990">
    <property type="entry name" value="PEROXISOMAL BIOGENESIS FACTOR 11"/>
    <property type="match status" value="1"/>
</dbReference>
<keyword evidence="2" id="KW-0576">Peroxisome</keyword>
<sequence length="232" mass="27256">MDKTLSFLVTYKGRDMVLRLLSYFSKFIAGSLNSRELSFNFNEFSTQLSSSRACFRLLDGFPTVVRVWRENTKEKDNRNINEKLIDLFENIVDLLFCPLDSLTWAEYNRIIKPPTTVWDTAGTYCWVLSLYIGIIKVFKKLINISAHKKAFEHVKSNSGAVKNQSKEIWNLKMTLTRYVIDIMFAVNYLPRGVLWAEYLNQKQRNEQYEKEFDFMCMTSAVLMKVNSCRRNI</sequence>
<dbReference type="Proteomes" id="UP000009046">
    <property type="component" value="Unassembled WGS sequence"/>
</dbReference>
<dbReference type="PANTHER" id="PTHR20990:SF1">
    <property type="entry name" value="PEROXISOMAL MEMBRANE PROTEIN 11C"/>
    <property type="match status" value="1"/>
</dbReference>
<dbReference type="EMBL" id="AAZO01003700">
    <property type="status" value="NOT_ANNOTATED_CDS"/>
    <property type="molecule type" value="Genomic_DNA"/>
</dbReference>
<reference evidence="5" key="3">
    <citation type="submission" date="2021-02" db="UniProtKB">
        <authorList>
            <consortium name="EnsemblMetazoa"/>
        </authorList>
    </citation>
    <scope>IDENTIFICATION</scope>
    <source>
        <strain evidence="5">USDA</strain>
    </source>
</reference>
<dbReference type="InterPro" id="IPR008733">
    <property type="entry name" value="PEX11"/>
</dbReference>
<evidence type="ECO:0000313" key="6">
    <source>
        <dbReference type="Proteomes" id="UP000009046"/>
    </source>
</evidence>
<reference evidence="4" key="2">
    <citation type="submission" date="2007-04" db="EMBL/GenBank/DDBJ databases">
        <title>The genome of the human body louse.</title>
        <authorList>
            <consortium name="The Human Body Louse Genome Consortium"/>
            <person name="Kirkness E."/>
            <person name="Walenz B."/>
            <person name="Hass B."/>
            <person name="Bruggner R."/>
            <person name="Strausberg R."/>
        </authorList>
    </citation>
    <scope>NUCLEOTIDE SEQUENCE</scope>
    <source>
        <strain evidence="4">USDA</strain>
    </source>
</reference>
<dbReference type="GO" id="GO:0005778">
    <property type="term" value="C:peroxisomal membrane"/>
    <property type="evidence" value="ECO:0007669"/>
    <property type="project" value="UniProtKB-SubCell"/>
</dbReference>
<dbReference type="STRING" id="121224.E0VMT2"/>
<accession>E0VMT2</accession>
<evidence type="ECO:0000256" key="3">
    <source>
        <dbReference type="ARBA" id="ARBA00046271"/>
    </source>
</evidence>
<dbReference type="InParanoid" id="E0VMT2"/>
<reference evidence="4" key="1">
    <citation type="submission" date="2007-04" db="EMBL/GenBank/DDBJ databases">
        <title>Annotation of Pediculus humanus corporis strain USDA.</title>
        <authorList>
            <person name="Kirkness E."/>
            <person name="Hannick L."/>
            <person name="Hass B."/>
            <person name="Bruggner R."/>
            <person name="Lawson D."/>
            <person name="Bidwell S."/>
            <person name="Joardar V."/>
            <person name="Caler E."/>
            <person name="Walenz B."/>
            <person name="Inman J."/>
            <person name="Schobel S."/>
            <person name="Galinsky K."/>
            <person name="Amedeo P."/>
            <person name="Strausberg R."/>
        </authorList>
    </citation>
    <scope>NUCLEOTIDE SEQUENCE</scope>
    <source>
        <strain evidence="4">USDA</strain>
    </source>
</reference>
<comment type="subcellular location">
    <subcellularLocation>
        <location evidence="3">Peroxisome membrane</location>
    </subcellularLocation>
</comment>
<dbReference type="RefSeq" id="XP_002427426.1">
    <property type="nucleotide sequence ID" value="XM_002427381.1"/>
</dbReference>
<keyword evidence="1" id="KW-0472">Membrane</keyword>
<dbReference type="GeneID" id="8236063"/>
<dbReference type="VEuPathDB" id="VectorBase:PHUM318590"/>
<dbReference type="OrthoDB" id="10005898at2759"/>
<dbReference type="EMBL" id="DS235324">
    <property type="protein sequence ID" value="EEB14688.1"/>
    <property type="molecule type" value="Genomic_DNA"/>
</dbReference>
<dbReference type="FunCoup" id="E0VMT2">
    <property type="interactions" value="252"/>
</dbReference>
<organism>
    <name type="scientific">Pediculus humanus subsp. corporis</name>
    <name type="common">Body louse</name>
    <dbReference type="NCBI Taxonomy" id="121224"/>
    <lineage>
        <taxon>Eukaryota</taxon>
        <taxon>Metazoa</taxon>
        <taxon>Ecdysozoa</taxon>
        <taxon>Arthropoda</taxon>
        <taxon>Hexapoda</taxon>
        <taxon>Insecta</taxon>
        <taxon>Pterygota</taxon>
        <taxon>Neoptera</taxon>
        <taxon>Paraneoptera</taxon>
        <taxon>Psocodea</taxon>
        <taxon>Troctomorpha</taxon>
        <taxon>Phthiraptera</taxon>
        <taxon>Anoplura</taxon>
        <taxon>Pediculidae</taxon>
        <taxon>Pediculus</taxon>
    </lineage>
</organism>
<gene>
    <name evidence="5" type="primary">8236063</name>
    <name evidence="4" type="ORF">Phum_PHUM318590</name>
</gene>
<dbReference type="HOGENOM" id="CLU_100620_1_0_1"/>
<evidence type="ECO:0000256" key="2">
    <source>
        <dbReference type="ARBA" id="ARBA00023140"/>
    </source>
</evidence>
<keyword evidence="6" id="KW-1185">Reference proteome</keyword>
<dbReference type="KEGG" id="phu:Phum_PHUM318590"/>
<name>E0VMT2_PEDHC</name>
<proteinExistence type="predicted"/>
<dbReference type="EnsemblMetazoa" id="PHUM318590-RA">
    <property type="protein sequence ID" value="PHUM318590-PA"/>
    <property type="gene ID" value="PHUM318590"/>
</dbReference>
<evidence type="ECO:0000313" key="5">
    <source>
        <dbReference type="EnsemblMetazoa" id="PHUM318590-PA"/>
    </source>
</evidence>
<evidence type="ECO:0000313" key="4">
    <source>
        <dbReference type="EMBL" id="EEB14688.1"/>
    </source>
</evidence>
<dbReference type="eggNOG" id="KOG4186">
    <property type="taxonomic scope" value="Eukaryota"/>
</dbReference>
<protein>
    <submittedName>
        <fullName evidence="4 5">Peroxisomal membrane protein 11C, putative</fullName>
    </submittedName>
</protein>
<dbReference type="Pfam" id="PF05648">
    <property type="entry name" value="PEX11"/>
    <property type="match status" value="1"/>
</dbReference>
<dbReference type="GO" id="GO:0016559">
    <property type="term" value="P:peroxisome fission"/>
    <property type="evidence" value="ECO:0007669"/>
    <property type="project" value="InterPro"/>
</dbReference>
<dbReference type="InterPro" id="IPR026510">
    <property type="entry name" value="PEX11C_met"/>
</dbReference>
<evidence type="ECO:0000256" key="1">
    <source>
        <dbReference type="ARBA" id="ARBA00023136"/>
    </source>
</evidence>
<dbReference type="CTD" id="8236063"/>